<evidence type="ECO:0000313" key="6">
    <source>
        <dbReference type="EMBL" id="KAF6030331.1"/>
    </source>
</evidence>
<keyword evidence="3" id="KW-0472">Membrane</keyword>
<evidence type="ECO:0000256" key="3">
    <source>
        <dbReference type="SAM" id="Phobius"/>
    </source>
</evidence>
<feature type="transmembrane region" description="Helical" evidence="3">
    <location>
        <begin position="119"/>
        <end position="139"/>
    </location>
</feature>
<dbReference type="InterPro" id="IPR000742">
    <property type="entry name" value="EGF"/>
</dbReference>
<gene>
    <name evidence="6" type="ORF">EB796_011316</name>
</gene>
<feature type="compositionally biased region" description="Basic residues" evidence="2">
    <location>
        <begin position="258"/>
        <end position="279"/>
    </location>
</feature>
<evidence type="ECO:0000259" key="5">
    <source>
        <dbReference type="PROSITE" id="PS50026"/>
    </source>
</evidence>
<organism evidence="6 7">
    <name type="scientific">Bugula neritina</name>
    <name type="common">Brown bryozoan</name>
    <name type="synonym">Sertularia neritina</name>
    <dbReference type="NCBI Taxonomy" id="10212"/>
    <lineage>
        <taxon>Eukaryota</taxon>
        <taxon>Metazoa</taxon>
        <taxon>Spiralia</taxon>
        <taxon>Lophotrochozoa</taxon>
        <taxon>Bryozoa</taxon>
        <taxon>Gymnolaemata</taxon>
        <taxon>Cheilostomatida</taxon>
        <taxon>Flustrina</taxon>
        <taxon>Buguloidea</taxon>
        <taxon>Bugulidae</taxon>
        <taxon>Bugula</taxon>
    </lineage>
</organism>
<comment type="caution">
    <text evidence="1">Lacks conserved residue(s) required for the propagation of feature annotation.</text>
</comment>
<keyword evidence="7" id="KW-1185">Reference proteome</keyword>
<feature type="compositionally biased region" description="Basic and acidic residues" evidence="2">
    <location>
        <begin position="223"/>
        <end position="257"/>
    </location>
</feature>
<comment type="caution">
    <text evidence="6">The sequence shown here is derived from an EMBL/GenBank/DDBJ whole genome shotgun (WGS) entry which is preliminary data.</text>
</comment>
<evidence type="ECO:0000256" key="1">
    <source>
        <dbReference type="PROSITE-ProRule" id="PRU00076"/>
    </source>
</evidence>
<evidence type="ECO:0000256" key="4">
    <source>
        <dbReference type="SAM" id="SignalP"/>
    </source>
</evidence>
<reference evidence="6" key="1">
    <citation type="submission" date="2020-06" db="EMBL/GenBank/DDBJ databases">
        <title>Draft genome of Bugula neritina, a colonial animal packing powerful symbionts and potential medicines.</title>
        <authorList>
            <person name="Rayko M."/>
        </authorList>
    </citation>
    <scope>NUCLEOTIDE SEQUENCE [LARGE SCALE GENOMIC DNA]</scope>
    <source>
        <strain evidence="6">Kwan_BN1</strain>
    </source>
</reference>
<dbReference type="PROSITE" id="PS50026">
    <property type="entry name" value="EGF_3"/>
    <property type="match status" value="1"/>
</dbReference>
<keyword evidence="4" id="KW-0732">Signal</keyword>
<proteinExistence type="predicted"/>
<keyword evidence="3" id="KW-1133">Transmembrane helix</keyword>
<accession>A0A7J7JXC2</accession>
<feature type="domain" description="EGF-like" evidence="5">
    <location>
        <begin position="50"/>
        <end position="86"/>
    </location>
</feature>
<keyword evidence="3" id="KW-0812">Transmembrane</keyword>
<feature type="region of interest" description="Disordered" evidence="2">
    <location>
        <begin position="207"/>
        <end position="279"/>
    </location>
</feature>
<feature type="chain" id="PRO_5029583531" description="EGF-like domain-containing protein" evidence="4">
    <location>
        <begin position="17"/>
        <end position="279"/>
    </location>
</feature>
<dbReference type="EMBL" id="VXIV02001713">
    <property type="protein sequence ID" value="KAF6030331.1"/>
    <property type="molecule type" value="Genomic_DNA"/>
</dbReference>
<dbReference type="SUPFAM" id="SSF57196">
    <property type="entry name" value="EGF/Laminin"/>
    <property type="match status" value="1"/>
</dbReference>
<dbReference type="PROSITE" id="PS00022">
    <property type="entry name" value="EGF_1"/>
    <property type="match status" value="1"/>
</dbReference>
<sequence>MCVTLLYFFTTSAVECQNNGRCELQIAPDGTELELCNCERTYSGRDCSYPNTDCTFFTCYNGALCSTDGSDSCNCNTTVYSGLDCSQENCIGCDLTTGTCLTVPEEQEEEVFLTTARKVLIAVVGSIVFVVILPALYAMHNMRIEHKQRNERIKSHMQLERMTHAAYLAAKIQEEIKPQKKKSKSKSITSKVEKVDSIEVPEDIASIANTAVTPPPPSQISKKSTDSDAKRDTEIAEVKKENETLKNETLKNSEKKQKKEKKKPKEKKLKAKPAKGKKK</sequence>
<dbReference type="AlphaFoldDB" id="A0A7J7JXC2"/>
<dbReference type="Proteomes" id="UP000593567">
    <property type="component" value="Unassembled WGS sequence"/>
</dbReference>
<name>A0A7J7JXC2_BUGNE</name>
<protein>
    <recommendedName>
        <fullName evidence="5">EGF-like domain-containing protein</fullName>
    </recommendedName>
</protein>
<evidence type="ECO:0000313" key="7">
    <source>
        <dbReference type="Proteomes" id="UP000593567"/>
    </source>
</evidence>
<feature type="signal peptide" evidence="4">
    <location>
        <begin position="1"/>
        <end position="16"/>
    </location>
</feature>
<keyword evidence="1" id="KW-0245">EGF-like domain</keyword>
<evidence type="ECO:0000256" key="2">
    <source>
        <dbReference type="SAM" id="MobiDB-lite"/>
    </source>
</evidence>